<dbReference type="AlphaFoldDB" id="A0AAV1SCT1"/>
<proteinExistence type="predicted"/>
<evidence type="ECO:0000256" key="1">
    <source>
        <dbReference type="SAM" id="MobiDB-lite"/>
    </source>
</evidence>
<name>A0AAV1SCT1_9ROSI</name>
<dbReference type="Proteomes" id="UP001314170">
    <property type="component" value="Unassembled WGS sequence"/>
</dbReference>
<feature type="chain" id="PRO_5043830508" description="Transmembrane protein" evidence="2">
    <location>
        <begin position="29"/>
        <end position="74"/>
    </location>
</feature>
<dbReference type="EMBL" id="CAWUPB010001173">
    <property type="protein sequence ID" value="CAK7349176.1"/>
    <property type="molecule type" value="Genomic_DNA"/>
</dbReference>
<evidence type="ECO:0000313" key="3">
    <source>
        <dbReference type="EMBL" id="CAK7349176.1"/>
    </source>
</evidence>
<evidence type="ECO:0000313" key="4">
    <source>
        <dbReference type="Proteomes" id="UP001314170"/>
    </source>
</evidence>
<organism evidence="3 4">
    <name type="scientific">Dovyalis caffra</name>
    <dbReference type="NCBI Taxonomy" id="77055"/>
    <lineage>
        <taxon>Eukaryota</taxon>
        <taxon>Viridiplantae</taxon>
        <taxon>Streptophyta</taxon>
        <taxon>Embryophyta</taxon>
        <taxon>Tracheophyta</taxon>
        <taxon>Spermatophyta</taxon>
        <taxon>Magnoliopsida</taxon>
        <taxon>eudicotyledons</taxon>
        <taxon>Gunneridae</taxon>
        <taxon>Pentapetalae</taxon>
        <taxon>rosids</taxon>
        <taxon>fabids</taxon>
        <taxon>Malpighiales</taxon>
        <taxon>Salicaceae</taxon>
        <taxon>Flacourtieae</taxon>
        <taxon>Dovyalis</taxon>
    </lineage>
</organism>
<reference evidence="3 4" key="1">
    <citation type="submission" date="2024-01" db="EMBL/GenBank/DDBJ databases">
        <authorList>
            <person name="Waweru B."/>
        </authorList>
    </citation>
    <scope>NUCLEOTIDE SEQUENCE [LARGE SCALE GENOMIC DNA]</scope>
</reference>
<sequence>MERFLKICALLVVSIMLVMNSSCLLAEAKTSNFLVAQGSPVHQRRSLRPTAIQPGSPMTNPQRKTVAPTPPPID</sequence>
<gene>
    <name evidence="3" type="ORF">DCAF_LOCUS21887</name>
</gene>
<feature type="region of interest" description="Disordered" evidence="1">
    <location>
        <begin position="38"/>
        <end position="74"/>
    </location>
</feature>
<keyword evidence="2" id="KW-0732">Signal</keyword>
<accession>A0AAV1SCT1</accession>
<evidence type="ECO:0008006" key="5">
    <source>
        <dbReference type="Google" id="ProtNLM"/>
    </source>
</evidence>
<keyword evidence="4" id="KW-1185">Reference proteome</keyword>
<feature type="signal peptide" evidence="2">
    <location>
        <begin position="1"/>
        <end position="28"/>
    </location>
</feature>
<comment type="caution">
    <text evidence="3">The sequence shown here is derived from an EMBL/GenBank/DDBJ whole genome shotgun (WGS) entry which is preliminary data.</text>
</comment>
<protein>
    <recommendedName>
        <fullName evidence="5">Transmembrane protein</fullName>
    </recommendedName>
</protein>
<evidence type="ECO:0000256" key="2">
    <source>
        <dbReference type="SAM" id="SignalP"/>
    </source>
</evidence>